<keyword evidence="3" id="KW-1185">Reference proteome</keyword>
<dbReference type="AlphaFoldDB" id="D7DRC1"/>
<accession>D7DRC1</accession>
<evidence type="ECO:0000313" key="2">
    <source>
        <dbReference type="EMBL" id="ADI35741.1"/>
    </source>
</evidence>
<dbReference type="InParanoid" id="D7DRC1"/>
<dbReference type="EMBL" id="CP002057">
    <property type="protein sequence ID" value="ADI35681.1"/>
    <property type="molecule type" value="Genomic_DNA"/>
</dbReference>
<dbReference type="EMBL" id="CP002057">
    <property type="protein sequence ID" value="ADI35741.1"/>
    <property type="molecule type" value="Genomic_DNA"/>
</dbReference>
<reference evidence="1 3" key="1">
    <citation type="submission" date="2010-05" db="EMBL/GenBank/DDBJ databases">
        <title>Complete sequence of Methanococcus voltae A3.</title>
        <authorList>
            <consortium name="US DOE Joint Genome Institute"/>
            <person name="Lucas S."/>
            <person name="Copeland A."/>
            <person name="Lapidus A."/>
            <person name="Cheng J.-F."/>
            <person name="Bruce D."/>
            <person name="Goodwin L."/>
            <person name="Pitluck S."/>
            <person name="Lowry S."/>
            <person name="Clum A."/>
            <person name="Land M."/>
            <person name="Hauser L."/>
            <person name="Kyrpides N."/>
            <person name="Mikhailova N."/>
            <person name="Whitman W.B."/>
            <person name="Woyke T."/>
        </authorList>
    </citation>
    <scope>NUCLEOTIDE SEQUENCE [LARGE SCALE GENOMIC DNA]</scope>
    <source>
        <strain evidence="1">A3</strain>
        <strain evidence="3">ATCC BAA-1334 / A3</strain>
    </source>
</reference>
<dbReference type="STRING" id="456320.Mvol_0021"/>
<name>D7DRC1_METV3</name>
<protein>
    <submittedName>
        <fullName evidence="1">Uncharacterized protein</fullName>
    </submittedName>
</protein>
<evidence type="ECO:0000313" key="3">
    <source>
        <dbReference type="Proteomes" id="UP000007722"/>
    </source>
</evidence>
<evidence type="ECO:0000313" key="1">
    <source>
        <dbReference type="EMBL" id="ADI35681.1"/>
    </source>
</evidence>
<proteinExistence type="predicted"/>
<dbReference type="HOGENOM" id="CLU_3362580_0_0_2"/>
<dbReference type="KEGG" id="mvo:Mvol_0021"/>
<dbReference type="KEGG" id="mvo:Mvol_0081"/>
<dbReference type="Proteomes" id="UP000007722">
    <property type="component" value="Chromosome"/>
</dbReference>
<gene>
    <name evidence="1" type="ordered locus">Mvol_0021</name>
    <name evidence="2" type="ordered locus">Mvol_0081</name>
</gene>
<sequence>MIFYNYELGKIFKIENGEKVEYTPPVEEPTEEVQE</sequence>
<organism evidence="1 3">
    <name type="scientific">Methanococcus voltae (strain ATCC BAA-1334 / A3)</name>
    <dbReference type="NCBI Taxonomy" id="456320"/>
    <lineage>
        <taxon>Archaea</taxon>
        <taxon>Methanobacteriati</taxon>
        <taxon>Methanobacteriota</taxon>
        <taxon>Methanomada group</taxon>
        <taxon>Methanococci</taxon>
        <taxon>Methanococcales</taxon>
        <taxon>Methanococcaceae</taxon>
        <taxon>Methanococcus</taxon>
    </lineage>
</organism>